<keyword evidence="1" id="KW-0812">Transmembrane</keyword>
<proteinExistence type="predicted"/>
<dbReference type="Proteomes" id="UP000549971">
    <property type="component" value="Unassembled WGS sequence"/>
</dbReference>
<evidence type="ECO:0000313" key="3">
    <source>
        <dbReference type="Proteomes" id="UP000549971"/>
    </source>
</evidence>
<feature type="transmembrane region" description="Helical" evidence="1">
    <location>
        <begin position="114"/>
        <end position="135"/>
    </location>
</feature>
<dbReference type="EMBL" id="JACHMY010000001">
    <property type="protein sequence ID" value="MBB5841288.1"/>
    <property type="molecule type" value="Genomic_DNA"/>
</dbReference>
<evidence type="ECO:0000256" key="1">
    <source>
        <dbReference type="SAM" id="Phobius"/>
    </source>
</evidence>
<evidence type="ECO:0008006" key="4">
    <source>
        <dbReference type="Google" id="ProtNLM"/>
    </source>
</evidence>
<keyword evidence="3" id="KW-1185">Reference proteome</keyword>
<reference evidence="2 3" key="1">
    <citation type="submission" date="2020-08" db="EMBL/GenBank/DDBJ databases">
        <title>Sequencing the genomes of 1000 actinobacteria strains.</title>
        <authorList>
            <person name="Klenk H.-P."/>
        </authorList>
    </citation>
    <scope>NUCLEOTIDE SEQUENCE [LARGE SCALE GENOMIC DNA]</scope>
    <source>
        <strain evidence="2 3">DSM 28967</strain>
    </source>
</reference>
<dbReference type="RefSeq" id="WP_184804405.1">
    <property type="nucleotide sequence ID" value="NZ_JACHMY010000001.1"/>
</dbReference>
<keyword evidence="1" id="KW-1133">Transmembrane helix</keyword>
<organism evidence="2 3">
    <name type="scientific">Kribbella italica</name>
    <dbReference type="NCBI Taxonomy" id="1540520"/>
    <lineage>
        <taxon>Bacteria</taxon>
        <taxon>Bacillati</taxon>
        <taxon>Actinomycetota</taxon>
        <taxon>Actinomycetes</taxon>
        <taxon>Propionibacteriales</taxon>
        <taxon>Kribbellaceae</taxon>
        <taxon>Kribbella</taxon>
    </lineage>
</organism>
<evidence type="ECO:0000313" key="2">
    <source>
        <dbReference type="EMBL" id="MBB5841288.1"/>
    </source>
</evidence>
<gene>
    <name evidence="2" type="ORF">HDA39_008022</name>
</gene>
<name>A0A7W9JGW7_9ACTN</name>
<dbReference type="AlphaFoldDB" id="A0A7W9JGW7"/>
<comment type="caution">
    <text evidence="2">The sequence shown here is derived from an EMBL/GenBank/DDBJ whole genome shotgun (WGS) entry which is preliminary data.</text>
</comment>
<accession>A0A7W9JGW7</accession>
<sequence length="147" mass="15819">MTCPTALRTAATLAVLLAGLVITPIALSHLDDNLRVVETQPVREVEVVAVYSPTLHTQLTTVLVRHPDTGAPTNLEGADKLVTLPAANTYVPVVVDPEDRTKVLITTANWAPTWLDYTTTVAATALPALTLAALLSGTFTRRRRRVE</sequence>
<protein>
    <recommendedName>
        <fullName evidence="4">DUF3592 domain-containing protein</fullName>
    </recommendedName>
</protein>
<keyword evidence="1" id="KW-0472">Membrane</keyword>